<proteinExistence type="predicted"/>
<feature type="coiled-coil region" evidence="1">
    <location>
        <begin position="254"/>
        <end position="301"/>
    </location>
</feature>
<feature type="region of interest" description="Disordered" evidence="2">
    <location>
        <begin position="1115"/>
        <end position="1135"/>
    </location>
</feature>
<dbReference type="Proteomes" id="UP001172155">
    <property type="component" value="Unassembled WGS sequence"/>
</dbReference>
<protein>
    <recommendedName>
        <fullName evidence="3">Heterokaryon incompatibility domain-containing protein</fullName>
    </recommendedName>
</protein>
<comment type="caution">
    <text evidence="4">The sequence shown here is derived from an EMBL/GenBank/DDBJ whole genome shotgun (WGS) entry which is preliminary data.</text>
</comment>
<accession>A0AA40BPE2</accession>
<feature type="region of interest" description="Disordered" evidence="2">
    <location>
        <begin position="863"/>
        <end position="938"/>
    </location>
</feature>
<dbReference type="InterPro" id="IPR010730">
    <property type="entry name" value="HET"/>
</dbReference>
<dbReference type="Pfam" id="PF06985">
    <property type="entry name" value="HET"/>
    <property type="match status" value="1"/>
</dbReference>
<organism evidence="4 5">
    <name type="scientific">Schizothecium vesticola</name>
    <dbReference type="NCBI Taxonomy" id="314040"/>
    <lineage>
        <taxon>Eukaryota</taxon>
        <taxon>Fungi</taxon>
        <taxon>Dikarya</taxon>
        <taxon>Ascomycota</taxon>
        <taxon>Pezizomycotina</taxon>
        <taxon>Sordariomycetes</taxon>
        <taxon>Sordariomycetidae</taxon>
        <taxon>Sordariales</taxon>
        <taxon>Schizotheciaceae</taxon>
        <taxon>Schizothecium</taxon>
    </lineage>
</organism>
<sequence length="1380" mass="150558">MSALTPAPAPTPDSLSRIPTAVLDLLQAKDLSPAALSQILHDIGASPSKLRALLNLWFVPTFRPTFIPSPDHHASGLADVEIPAPSAASTTQTPYRMFDLATGNLVSYPALGGGTGGQYCMLSHRWKGVELLLGDIGRARAGDLERAKAAAALVLEQCRIEVEEQEGVVEWLGGVKGGDALEGLLDRRLVVKGVEGGLEWARGEADEARTKLRFAEMEGEVFEELIGKAKGEGEQSSDKGGRSSGVVDKMKGDVAKAATKLQTARAKYAAAEEDIAFFRAHSRLRDALDDLVNRLQRWKSAIKLDEAMKECDRIFKTKLFPHRERCYFWTDTCCIDKTNAGELSESLSLMGDWYANAEFTLVQLDAASSDADAIWDWRRFKLSSRVDEPLAAAGSEEKTKVAGFEDIAESKPEWSDRAWTLQELVMSKSTYYVNSEWEPLSRPVESLGHLYHLVPFISFYTQRDTKNVYSGEKNPVDCKLLQDVLVGHGLPVELKEVHSQTESSHTSPPRGDNAESNSAKAKREFSKIETAQHLIMVLDGIGVRFPKDMALETAASGMARVVYLAAADLASASAEESCLKLFERLKARLGATTDAASKKEKEKQVQHIINHLLKRLVDETLDIILDDREYIAQFGQVDQLLAWKQGKRRTGFAASSVLAVSGKRKATVATDRAYALMGILGVRFPTFPAEGYAMALARLLDQVVISHSDITVFNWSGMEMGSPIRGRSLYPSTHLAFSNSDDEGSRHYNLLLSSQVQTKMNNIMETYHGLINVLRRAIDAVKDKQQKDLPFGWILQIIQLIRISDFKSLQNELESISKITGYVLTNCIKTIQPPVEGPAKEAVEECAKSRMFSMPSPSLSMPSFKMGFGGGKKEEPAADSVKKPSKLSSFGKTPSFGFGKTPTPDPVPEAKPTPPPPPPPATAPPPAADPLPPTPTWQTHDAAVTAHLTHLITLATTLDTTLDTTPSASPTPAPNPHPLPPAILTTDLSILAAAPTTPHHPSAHHTLTNPTAPDHSETANISPNPITLSTSGISAQFDIQRVLITFLSHAQLRARVTRAVTPRDRVSGWCSISTGFARVVASFACETRLLAQELDAVEGVETRVLREGGRAGTRGGRMLGSMVEGPGEGEGVGEGGGFTKEEMLVSRMIEFIQEKEVGLVAGEWVLARFSGVPEAKWFLCHLELGAAKGELYGHRIPTSEIDFGNSTPEPGLVKAWQTYMERKKTKMCEVLDSYLRSRMSAKESEERLSFGMKTVAEASKYMPEGYGFPGGGGSAAKRVVDEEATLVDEGSDDEDEGVSMFDDLLDKSKVTARAFADFAYMMGVEAFFERSAQGLEARLNTSVLKKTPQRLRTAVEHMNDNRGSGFLPAMYHASTSILMM</sequence>
<name>A0AA40BPE2_9PEZI</name>
<feature type="region of interest" description="Disordered" evidence="2">
    <location>
        <begin position="961"/>
        <end position="983"/>
    </location>
</feature>
<feature type="compositionally biased region" description="Low complexity" evidence="2">
    <location>
        <begin position="995"/>
        <end position="1008"/>
    </location>
</feature>
<evidence type="ECO:0000259" key="3">
    <source>
        <dbReference type="Pfam" id="PF06985"/>
    </source>
</evidence>
<feature type="compositionally biased region" description="Pro residues" evidence="2">
    <location>
        <begin position="969"/>
        <end position="981"/>
    </location>
</feature>
<keyword evidence="5" id="KW-1185">Reference proteome</keyword>
<evidence type="ECO:0000256" key="2">
    <source>
        <dbReference type="SAM" id="MobiDB-lite"/>
    </source>
</evidence>
<feature type="region of interest" description="Disordered" evidence="2">
    <location>
        <begin position="496"/>
        <end position="522"/>
    </location>
</feature>
<reference evidence="4" key="1">
    <citation type="submission" date="2023-06" db="EMBL/GenBank/DDBJ databases">
        <title>Genome-scale phylogeny and comparative genomics of the fungal order Sordariales.</title>
        <authorList>
            <consortium name="Lawrence Berkeley National Laboratory"/>
            <person name="Hensen N."/>
            <person name="Bonometti L."/>
            <person name="Westerberg I."/>
            <person name="Brannstrom I.O."/>
            <person name="Guillou S."/>
            <person name="Cros-Aarteil S."/>
            <person name="Calhoun S."/>
            <person name="Haridas S."/>
            <person name="Kuo A."/>
            <person name="Mondo S."/>
            <person name="Pangilinan J."/>
            <person name="Riley R."/>
            <person name="LaButti K."/>
            <person name="Andreopoulos B."/>
            <person name="Lipzen A."/>
            <person name="Chen C."/>
            <person name="Yanf M."/>
            <person name="Daum C."/>
            <person name="Ng V."/>
            <person name="Clum A."/>
            <person name="Steindorff A."/>
            <person name="Ohm R."/>
            <person name="Martin F."/>
            <person name="Silar P."/>
            <person name="Natvig D."/>
            <person name="Lalanne C."/>
            <person name="Gautier V."/>
            <person name="Ament-velasquez S.L."/>
            <person name="Kruys A."/>
            <person name="Hutchinson M.I."/>
            <person name="Powell A.J."/>
            <person name="Barry K."/>
            <person name="Miller A.N."/>
            <person name="Grigoriev I.V."/>
            <person name="Debuchy R."/>
            <person name="Gladieux P."/>
            <person name="Thoren M.H."/>
            <person name="Johannesson H."/>
        </authorList>
    </citation>
    <scope>NUCLEOTIDE SEQUENCE</scope>
    <source>
        <strain evidence="4">SMH3187-1</strain>
    </source>
</reference>
<dbReference type="PANTHER" id="PTHR10622:SF10">
    <property type="entry name" value="HET DOMAIN-CONTAINING PROTEIN"/>
    <property type="match status" value="1"/>
</dbReference>
<feature type="compositionally biased region" description="Gly residues" evidence="2">
    <location>
        <begin position="1126"/>
        <end position="1135"/>
    </location>
</feature>
<evidence type="ECO:0000256" key="1">
    <source>
        <dbReference type="SAM" id="Coils"/>
    </source>
</evidence>
<keyword evidence="1" id="KW-0175">Coiled coil</keyword>
<feature type="region of interest" description="Disordered" evidence="2">
    <location>
        <begin position="995"/>
        <end position="1025"/>
    </location>
</feature>
<feature type="compositionally biased region" description="Pro residues" evidence="2">
    <location>
        <begin position="903"/>
        <end position="935"/>
    </location>
</feature>
<dbReference type="EMBL" id="JAUKUD010000007">
    <property type="protein sequence ID" value="KAK0737906.1"/>
    <property type="molecule type" value="Genomic_DNA"/>
</dbReference>
<feature type="compositionally biased region" description="Basic and acidic residues" evidence="2">
    <location>
        <begin position="871"/>
        <end position="882"/>
    </location>
</feature>
<feature type="domain" description="Heterokaryon incompatibility" evidence="3">
    <location>
        <begin position="323"/>
        <end position="423"/>
    </location>
</feature>
<evidence type="ECO:0000313" key="4">
    <source>
        <dbReference type="EMBL" id="KAK0737906.1"/>
    </source>
</evidence>
<gene>
    <name evidence="4" type="ORF">B0T18DRAFT_394299</name>
</gene>
<evidence type="ECO:0000313" key="5">
    <source>
        <dbReference type="Proteomes" id="UP001172155"/>
    </source>
</evidence>
<dbReference type="PANTHER" id="PTHR10622">
    <property type="entry name" value="HET DOMAIN-CONTAINING PROTEIN"/>
    <property type="match status" value="1"/>
</dbReference>